<comment type="caution">
    <text evidence="1">The sequence shown here is derived from an EMBL/GenBank/DDBJ whole genome shotgun (WGS) entry which is preliminary data.</text>
</comment>
<protein>
    <submittedName>
        <fullName evidence="1">1a protein</fullName>
    </submittedName>
</protein>
<dbReference type="EMBL" id="CAJNJA010032064">
    <property type="protein sequence ID" value="CAE7663422.1"/>
    <property type="molecule type" value="Genomic_DNA"/>
</dbReference>
<organism evidence="1 2">
    <name type="scientific">Symbiodinium necroappetens</name>
    <dbReference type="NCBI Taxonomy" id="1628268"/>
    <lineage>
        <taxon>Eukaryota</taxon>
        <taxon>Sar</taxon>
        <taxon>Alveolata</taxon>
        <taxon>Dinophyceae</taxon>
        <taxon>Suessiales</taxon>
        <taxon>Symbiodiniaceae</taxon>
        <taxon>Symbiodinium</taxon>
    </lineage>
</organism>
<evidence type="ECO:0000313" key="2">
    <source>
        <dbReference type="Proteomes" id="UP000601435"/>
    </source>
</evidence>
<dbReference type="OrthoDB" id="420435at2759"/>
<sequence length="132" mass="14556">MWGPTLNALSQRRGGLLAVTSYSPGELVREEKLLRRLWPLCISPASPDLKEILLTMRAGQRHTLQRNAGATTLRGEEVSLKRGDVLEFVSGAAGLHVVCRETLLYVGPNLTPGRNRNFGKLLLRMGLPAREV</sequence>
<keyword evidence="2" id="KW-1185">Reference proteome</keyword>
<name>A0A812W5D0_9DINO</name>
<accession>A0A812W5D0</accession>
<dbReference type="Proteomes" id="UP000601435">
    <property type="component" value="Unassembled WGS sequence"/>
</dbReference>
<proteinExistence type="predicted"/>
<feature type="non-terminal residue" evidence="1">
    <location>
        <position position="132"/>
    </location>
</feature>
<gene>
    <name evidence="1" type="primary">1a</name>
    <name evidence="1" type="ORF">SNEC2469_LOCUS18901</name>
</gene>
<reference evidence="1" key="1">
    <citation type="submission" date="2021-02" db="EMBL/GenBank/DDBJ databases">
        <authorList>
            <person name="Dougan E. K."/>
            <person name="Rhodes N."/>
            <person name="Thang M."/>
            <person name="Chan C."/>
        </authorList>
    </citation>
    <scope>NUCLEOTIDE SEQUENCE</scope>
</reference>
<evidence type="ECO:0000313" key="1">
    <source>
        <dbReference type="EMBL" id="CAE7663422.1"/>
    </source>
</evidence>
<dbReference type="AlphaFoldDB" id="A0A812W5D0"/>